<evidence type="ECO:0000256" key="8">
    <source>
        <dbReference type="ARBA" id="ARBA00023288"/>
    </source>
</evidence>
<evidence type="ECO:0000313" key="12">
    <source>
        <dbReference type="Proteomes" id="UP000440578"/>
    </source>
</evidence>
<name>A0A6A4VAP2_AMPAM</name>
<dbReference type="PROSITE" id="PS00246">
    <property type="entry name" value="WNT1"/>
    <property type="match status" value="1"/>
</dbReference>
<dbReference type="PANTHER" id="PTHR12027:SF97">
    <property type="entry name" value="PROTEIN WNT-4"/>
    <property type="match status" value="1"/>
</dbReference>
<evidence type="ECO:0000256" key="9">
    <source>
        <dbReference type="RuleBase" id="RU003500"/>
    </source>
</evidence>
<dbReference type="GO" id="GO:0060070">
    <property type="term" value="P:canonical Wnt signaling pathway"/>
    <property type="evidence" value="ECO:0007669"/>
    <property type="project" value="TreeGrafter"/>
</dbReference>
<dbReference type="GO" id="GO:0030182">
    <property type="term" value="P:neuron differentiation"/>
    <property type="evidence" value="ECO:0007669"/>
    <property type="project" value="TreeGrafter"/>
</dbReference>
<feature type="region of interest" description="Disordered" evidence="10">
    <location>
        <begin position="190"/>
        <end position="249"/>
    </location>
</feature>
<dbReference type="PROSITE" id="PS51257">
    <property type="entry name" value="PROKAR_LIPOPROTEIN"/>
    <property type="match status" value="1"/>
</dbReference>
<dbReference type="GO" id="GO:0005125">
    <property type="term" value="F:cytokine activity"/>
    <property type="evidence" value="ECO:0007669"/>
    <property type="project" value="TreeGrafter"/>
</dbReference>
<keyword evidence="8" id="KW-0449">Lipoprotein</keyword>
<dbReference type="InterPro" id="IPR018161">
    <property type="entry name" value="Wnt_CS"/>
</dbReference>
<keyword evidence="12" id="KW-1185">Reference proteome</keyword>
<gene>
    <name evidence="11" type="primary">WNT9B</name>
    <name evidence="11" type="ORF">FJT64_008807</name>
</gene>
<dbReference type="EMBL" id="VIIS01001751">
    <property type="protein sequence ID" value="KAF0293377.1"/>
    <property type="molecule type" value="Genomic_DNA"/>
</dbReference>
<keyword evidence="4" id="KW-0964">Secreted</keyword>
<comment type="similarity">
    <text evidence="2 9">Belongs to the Wnt family.</text>
</comment>
<dbReference type="InterPro" id="IPR005817">
    <property type="entry name" value="Wnt"/>
</dbReference>
<dbReference type="PRINTS" id="PR01349">
    <property type="entry name" value="WNTPROTEIN"/>
</dbReference>
<comment type="caution">
    <text evidence="11">The sequence shown here is derived from an EMBL/GenBank/DDBJ whole genome shotgun (WGS) entry which is preliminary data.</text>
</comment>
<dbReference type="GO" id="GO:0045165">
    <property type="term" value="P:cell fate commitment"/>
    <property type="evidence" value="ECO:0007669"/>
    <property type="project" value="TreeGrafter"/>
</dbReference>
<evidence type="ECO:0000313" key="11">
    <source>
        <dbReference type="EMBL" id="KAF0293377.1"/>
    </source>
</evidence>
<dbReference type="PANTHER" id="PTHR12027">
    <property type="entry name" value="WNT RELATED"/>
    <property type="match status" value="1"/>
</dbReference>
<dbReference type="OrthoDB" id="5945655at2759"/>
<evidence type="ECO:0000256" key="1">
    <source>
        <dbReference type="ARBA" id="ARBA00004498"/>
    </source>
</evidence>
<accession>A0A6A4VAP2</accession>
<evidence type="ECO:0000256" key="7">
    <source>
        <dbReference type="ARBA" id="ARBA00023157"/>
    </source>
</evidence>
<dbReference type="InterPro" id="IPR043158">
    <property type="entry name" value="Wnt_C"/>
</dbReference>
<dbReference type="Proteomes" id="UP000440578">
    <property type="component" value="Unassembled WGS sequence"/>
</dbReference>
<comment type="subcellular location">
    <subcellularLocation>
        <location evidence="1 9">Secreted</location>
        <location evidence="1 9">Extracellular space</location>
        <location evidence="1 9">Extracellular matrix</location>
    </subcellularLocation>
</comment>
<dbReference type="Pfam" id="PF00110">
    <property type="entry name" value="wnt"/>
    <property type="match status" value="1"/>
</dbReference>
<evidence type="ECO:0000256" key="6">
    <source>
        <dbReference type="ARBA" id="ARBA00022687"/>
    </source>
</evidence>
<reference evidence="11 12" key="1">
    <citation type="submission" date="2019-07" db="EMBL/GenBank/DDBJ databases">
        <title>Draft genome assembly of a fouling barnacle, Amphibalanus amphitrite (Darwin, 1854): The first reference genome for Thecostraca.</title>
        <authorList>
            <person name="Kim W."/>
        </authorList>
    </citation>
    <scope>NUCLEOTIDE SEQUENCE [LARGE SCALE GENOMIC DNA]</scope>
    <source>
        <strain evidence="11">SNU_AA5</strain>
        <tissue evidence="11">Soma without cirri and trophi</tissue>
    </source>
</reference>
<dbReference type="SMART" id="SM00097">
    <property type="entry name" value="WNT1"/>
    <property type="match status" value="1"/>
</dbReference>
<dbReference type="GO" id="GO:0005615">
    <property type="term" value="C:extracellular space"/>
    <property type="evidence" value="ECO:0007669"/>
    <property type="project" value="TreeGrafter"/>
</dbReference>
<proteinExistence type="inferred from homology"/>
<sequence length="329" mass="36881">MFHDRWEPGMKEVLLQAVQLSVLSCTEQLADQRWNCSLGASRIRILHKAFKETAFLYAITAAAIAHTTARACAAGHLTACSCDLAYPRGSSPAAERWRWGGCSHNVRFAGQFTRRLLRKRGRSEERRPALLVHKHNWKVGIKALLGEITPRCKCHGVSGTCQLQTCWKQVGPFGRTGAVIKEKYLTAVRSAPQPATDARRPVGDVSVRTNTIISRRRRRGRGRGRRRGRGRGRDRDRRRRRPPSVGPSRKLVYTDKSPSFCERDAYGPGTVGRRCQLGGHCAVLCCGRGYNTQLSSLVTSCNCRVLWEQRSVRVDCQSCTNVTEVYTCK</sequence>
<keyword evidence="5" id="KW-0272">Extracellular matrix</keyword>
<dbReference type="AlphaFoldDB" id="A0A6A4VAP2"/>
<dbReference type="GO" id="GO:0005109">
    <property type="term" value="F:frizzled binding"/>
    <property type="evidence" value="ECO:0007669"/>
    <property type="project" value="TreeGrafter"/>
</dbReference>
<keyword evidence="3 9" id="KW-0217">Developmental protein</keyword>
<comment type="function">
    <text evidence="9">Ligand for members of the frizzled family of seven transmembrane receptors.</text>
</comment>
<evidence type="ECO:0000256" key="3">
    <source>
        <dbReference type="ARBA" id="ARBA00022473"/>
    </source>
</evidence>
<organism evidence="11 12">
    <name type="scientific">Amphibalanus amphitrite</name>
    <name type="common">Striped barnacle</name>
    <name type="synonym">Balanus amphitrite</name>
    <dbReference type="NCBI Taxonomy" id="1232801"/>
    <lineage>
        <taxon>Eukaryota</taxon>
        <taxon>Metazoa</taxon>
        <taxon>Ecdysozoa</taxon>
        <taxon>Arthropoda</taxon>
        <taxon>Crustacea</taxon>
        <taxon>Multicrustacea</taxon>
        <taxon>Cirripedia</taxon>
        <taxon>Thoracica</taxon>
        <taxon>Thoracicalcarea</taxon>
        <taxon>Balanomorpha</taxon>
        <taxon>Balanoidea</taxon>
        <taxon>Balanidae</taxon>
        <taxon>Amphibalaninae</taxon>
        <taxon>Amphibalanus</taxon>
    </lineage>
</organism>
<feature type="compositionally biased region" description="Basic residues" evidence="10">
    <location>
        <begin position="214"/>
        <end position="242"/>
    </location>
</feature>
<evidence type="ECO:0000256" key="5">
    <source>
        <dbReference type="ARBA" id="ARBA00022530"/>
    </source>
</evidence>
<evidence type="ECO:0000256" key="2">
    <source>
        <dbReference type="ARBA" id="ARBA00005683"/>
    </source>
</evidence>
<keyword evidence="7" id="KW-1015">Disulfide bond</keyword>
<protein>
    <recommendedName>
        <fullName evidence="9">Protein Wnt</fullName>
    </recommendedName>
</protein>
<evidence type="ECO:0000256" key="4">
    <source>
        <dbReference type="ARBA" id="ARBA00022525"/>
    </source>
</evidence>
<evidence type="ECO:0000256" key="10">
    <source>
        <dbReference type="SAM" id="MobiDB-lite"/>
    </source>
</evidence>
<keyword evidence="6 9" id="KW-0879">Wnt signaling pathway</keyword>
<dbReference type="Gene3D" id="3.30.2460.20">
    <property type="match status" value="1"/>
</dbReference>